<proteinExistence type="predicted"/>
<reference evidence="2 3" key="1">
    <citation type="submission" date="2024-09" db="EMBL/GenBank/DDBJ databases">
        <title>Chromosome-scale assembly of Riccia fluitans.</title>
        <authorList>
            <person name="Paukszto L."/>
            <person name="Sawicki J."/>
            <person name="Karawczyk K."/>
            <person name="Piernik-Szablinska J."/>
            <person name="Szczecinska M."/>
            <person name="Mazdziarz M."/>
        </authorList>
    </citation>
    <scope>NUCLEOTIDE SEQUENCE [LARGE SCALE GENOMIC DNA]</scope>
    <source>
        <strain evidence="2">Rf_01</strain>
        <tissue evidence="2">Aerial parts of the thallus</tissue>
    </source>
</reference>
<comment type="caution">
    <text evidence="2">The sequence shown here is derived from an EMBL/GenBank/DDBJ whole genome shotgun (WGS) entry which is preliminary data.</text>
</comment>
<sequence length="69" mass="7615">MKEDEIAHAEKGGSNVEGDEIAHAETENFDEEFGDDRGAPDDETGRRLEEELEFPKSGTKLGAQPFVHV</sequence>
<dbReference type="Proteomes" id="UP001605036">
    <property type="component" value="Unassembled WGS sequence"/>
</dbReference>
<evidence type="ECO:0000313" key="2">
    <source>
        <dbReference type="EMBL" id="KAL2644528.1"/>
    </source>
</evidence>
<feature type="compositionally biased region" description="Basic and acidic residues" evidence="1">
    <location>
        <begin position="1"/>
        <end position="11"/>
    </location>
</feature>
<accession>A0ABD1Z9Y5</accession>
<organism evidence="2 3">
    <name type="scientific">Riccia fluitans</name>
    <dbReference type="NCBI Taxonomy" id="41844"/>
    <lineage>
        <taxon>Eukaryota</taxon>
        <taxon>Viridiplantae</taxon>
        <taxon>Streptophyta</taxon>
        <taxon>Embryophyta</taxon>
        <taxon>Marchantiophyta</taxon>
        <taxon>Marchantiopsida</taxon>
        <taxon>Marchantiidae</taxon>
        <taxon>Marchantiales</taxon>
        <taxon>Ricciaceae</taxon>
        <taxon>Riccia</taxon>
    </lineage>
</organism>
<name>A0ABD1Z9Y5_9MARC</name>
<feature type="region of interest" description="Disordered" evidence="1">
    <location>
        <begin position="1"/>
        <end position="69"/>
    </location>
</feature>
<evidence type="ECO:0000256" key="1">
    <source>
        <dbReference type="SAM" id="MobiDB-lite"/>
    </source>
</evidence>
<keyword evidence="3" id="KW-1185">Reference proteome</keyword>
<dbReference type="EMBL" id="JBHFFA010000002">
    <property type="protein sequence ID" value="KAL2644528.1"/>
    <property type="molecule type" value="Genomic_DNA"/>
</dbReference>
<gene>
    <name evidence="2" type="ORF">R1flu_012115</name>
</gene>
<dbReference type="AlphaFoldDB" id="A0ABD1Z9Y5"/>
<evidence type="ECO:0000313" key="3">
    <source>
        <dbReference type="Proteomes" id="UP001605036"/>
    </source>
</evidence>
<protein>
    <submittedName>
        <fullName evidence="2">Uncharacterized protein</fullName>
    </submittedName>
</protein>
<feature type="compositionally biased region" description="Basic and acidic residues" evidence="1">
    <location>
        <begin position="35"/>
        <end position="49"/>
    </location>
</feature>